<name>B0P702_9FIRM</name>
<dbReference type="SUPFAM" id="SSF82679">
    <property type="entry name" value="N-utilization substance G protein NusG, N-terminal domain"/>
    <property type="match status" value="1"/>
</dbReference>
<keyword evidence="3" id="KW-0804">Transcription</keyword>
<dbReference type="GO" id="GO:0031564">
    <property type="term" value="P:transcription antitermination"/>
    <property type="evidence" value="ECO:0007669"/>
    <property type="project" value="UniProtKB-KW"/>
</dbReference>
<dbReference type="InterPro" id="IPR006645">
    <property type="entry name" value="NGN-like_dom"/>
</dbReference>
<dbReference type="Proteomes" id="UP000003803">
    <property type="component" value="Unassembled WGS sequence"/>
</dbReference>
<dbReference type="RefSeq" id="WP_006873939.1">
    <property type="nucleotide sequence ID" value="NZ_DS544175.1"/>
</dbReference>
<proteinExistence type="predicted"/>
<evidence type="ECO:0000256" key="2">
    <source>
        <dbReference type="ARBA" id="ARBA00023015"/>
    </source>
</evidence>
<reference evidence="5" key="1">
    <citation type="submission" date="2007-11" db="EMBL/GenBank/DDBJ databases">
        <authorList>
            <person name="Fulton L."/>
            <person name="Clifton S."/>
            <person name="Fulton B."/>
            <person name="Xu J."/>
            <person name="Minx P."/>
            <person name="Pepin K.H."/>
            <person name="Johnson M."/>
            <person name="Thiruvilangam P."/>
            <person name="Bhonagiri V."/>
            <person name="Nash W.E."/>
            <person name="Mardis E.R."/>
            <person name="Wilson R.K."/>
        </authorList>
    </citation>
    <scope>NUCLEOTIDE SEQUENCE [LARGE SCALE GENOMIC DNA]</scope>
    <source>
        <strain evidence="5">DSM 17241</strain>
    </source>
</reference>
<evidence type="ECO:0000256" key="1">
    <source>
        <dbReference type="ARBA" id="ARBA00022814"/>
    </source>
</evidence>
<evidence type="ECO:0000259" key="4">
    <source>
        <dbReference type="SMART" id="SM00738"/>
    </source>
</evidence>
<dbReference type="CDD" id="cd09889">
    <property type="entry name" value="NGN_Bact_2"/>
    <property type="match status" value="1"/>
</dbReference>
<dbReference type="Gene3D" id="3.30.70.940">
    <property type="entry name" value="NusG, N-terminal domain"/>
    <property type="match status" value="1"/>
</dbReference>
<comment type="caution">
    <text evidence="5">The sequence shown here is derived from an EMBL/GenBank/DDBJ whole genome shotgun (WGS) entry which is preliminary data.</text>
</comment>
<evidence type="ECO:0000256" key="3">
    <source>
        <dbReference type="ARBA" id="ARBA00023163"/>
    </source>
</evidence>
<dbReference type="eggNOG" id="COG0250">
    <property type="taxonomic scope" value="Bacteria"/>
</dbReference>
<keyword evidence="1" id="KW-0889">Transcription antitermination</keyword>
<dbReference type="HOGENOM" id="CLU_067287_2_2_9"/>
<evidence type="ECO:0000313" key="5">
    <source>
        <dbReference type="EMBL" id="EDS12977.1"/>
    </source>
</evidence>
<dbReference type="EMBL" id="ABGD02000005">
    <property type="protein sequence ID" value="EDS12977.1"/>
    <property type="molecule type" value="Genomic_DNA"/>
</dbReference>
<dbReference type="GO" id="GO:0006354">
    <property type="term" value="P:DNA-templated transcription elongation"/>
    <property type="evidence" value="ECO:0007669"/>
    <property type="project" value="InterPro"/>
</dbReference>
<accession>B0P702</accession>
<dbReference type="InterPro" id="IPR043425">
    <property type="entry name" value="NusG-like"/>
</dbReference>
<dbReference type="AlphaFoldDB" id="B0P702"/>
<keyword evidence="2" id="KW-0805">Transcription regulation</keyword>
<feature type="domain" description="NusG-like N-terminal" evidence="4">
    <location>
        <begin position="1"/>
        <end position="101"/>
    </location>
</feature>
<dbReference type="InterPro" id="IPR036735">
    <property type="entry name" value="NGN_dom_sf"/>
</dbReference>
<keyword evidence="6" id="KW-1185">Reference proteome</keyword>
<dbReference type="PANTHER" id="PTHR30265:SF4">
    <property type="entry name" value="KOW MOTIF FAMILY PROTEIN, EXPRESSED"/>
    <property type="match status" value="1"/>
</dbReference>
<dbReference type="Pfam" id="PF02357">
    <property type="entry name" value="NusG"/>
    <property type="match status" value="1"/>
</dbReference>
<evidence type="ECO:0000313" key="6">
    <source>
        <dbReference type="Proteomes" id="UP000003803"/>
    </source>
</evidence>
<dbReference type="SMART" id="SM00738">
    <property type="entry name" value="NGN"/>
    <property type="match status" value="1"/>
</dbReference>
<reference evidence="5" key="2">
    <citation type="submission" date="2013-09" db="EMBL/GenBank/DDBJ databases">
        <title>Draft genome sequence of Anaerotruncus colihominis(DSM 17241).</title>
        <authorList>
            <person name="Sudarsanam P."/>
            <person name="Ley R."/>
            <person name="Guruge J."/>
            <person name="Turnbaugh P.J."/>
            <person name="Mahowald M."/>
            <person name="Liep D."/>
            <person name="Gordon J."/>
        </authorList>
    </citation>
    <scope>NUCLEOTIDE SEQUENCE</scope>
    <source>
        <strain evidence="5">DSM 17241</strain>
    </source>
</reference>
<organism evidence="5 6">
    <name type="scientific">Anaerotruncus colihominis DSM 17241</name>
    <dbReference type="NCBI Taxonomy" id="445972"/>
    <lineage>
        <taxon>Bacteria</taxon>
        <taxon>Bacillati</taxon>
        <taxon>Bacillota</taxon>
        <taxon>Clostridia</taxon>
        <taxon>Eubacteriales</taxon>
        <taxon>Oscillospiraceae</taxon>
        <taxon>Anaerotruncus</taxon>
    </lineage>
</organism>
<dbReference type="PANTHER" id="PTHR30265">
    <property type="entry name" value="RHO-INTERACTING TRANSCRIPTION TERMINATION FACTOR NUSG"/>
    <property type="match status" value="1"/>
</dbReference>
<gene>
    <name evidence="5" type="ORF">ANACOL_00530</name>
</gene>
<sequence length="169" mass="19059">MAKWYVLQVLAGQETAVRDALHIMGIRAAVPQEERLLRKNGGWTSRIYTLFPGYVFLSLEYSAENYYRVKAVPHVLRFLGFSGLSPSCLTHLEAEWLRLLSNGGEPLKPSRVEELPDGSVRIMEGVLQNFPVRSIHFDRRARRARVGITLCGEPKILTLSMGSGKDVNF</sequence>
<protein>
    <submittedName>
        <fullName evidence="5">Transcription termination/antitermination factor NusG</fullName>
    </submittedName>
</protein>